<accession>A0A7D9DS31</accession>
<dbReference type="Proteomes" id="UP001152795">
    <property type="component" value="Unassembled WGS sequence"/>
</dbReference>
<dbReference type="EMBL" id="CACRXK020001883">
    <property type="protein sequence ID" value="CAB3991593.1"/>
    <property type="molecule type" value="Genomic_DNA"/>
</dbReference>
<dbReference type="GO" id="GO:0016853">
    <property type="term" value="F:isomerase activity"/>
    <property type="evidence" value="ECO:0007669"/>
    <property type="project" value="UniProtKB-KW"/>
</dbReference>
<keyword evidence="1" id="KW-0413">Isomerase</keyword>
<dbReference type="PANTHER" id="PTHR10742">
    <property type="entry name" value="FLAVIN MONOAMINE OXIDASE"/>
    <property type="match status" value="1"/>
</dbReference>
<sequence length="512" mass="58760">MTWSMTESSSVEEVYKQLVDLVESPEEPKGIPFSERIPSPKCLNDRIAIVGAGPAGIHMAYLLKKKGFQNIVVLEKSKRVGGKSLTITHRDTAHDLGACCTQPDFEDNVQALAEEFGLWEPAKMPPFNVWLDKLSTSISYSSYVLPEAMKLAETNDPKVATEKLFMALLKYIRLHREFFGKYKGELMRKPTLRVMNLVNCTFLEFIEKNDLTMLKPIFIISHTGEGFGHLDEISALYGLIWNTPHLLKGMAGAMFSGESPFNTIKGGYQKLWEKIQTYENIDVRFDVDISRIYRRNDKVLIKYSTSRDWAEFDFLIWTPSVYATLHLIDPSEKEKELFSGFTTAWCTTTLFDSMYGNRGDSPVDFWFSTIEKKRWDAVWEQRDSYGTYNNYYGPEYQNGSLPGGPDGQYIRTAVAYQYGKEKPDESTLDEIFRQHYTSMNASEIKVIHREIWEYFPRFSPQKMASGALWDIFDNQGSRRTWFAGSSVIVESLKSVLEYNKLLVSKMTEGMSC</sequence>
<proteinExistence type="predicted"/>
<dbReference type="InterPro" id="IPR050281">
    <property type="entry name" value="Flavin_monoamine_oxidase"/>
</dbReference>
<gene>
    <name evidence="1" type="ORF">PACLA_8A072856</name>
</gene>
<dbReference type="InterPro" id="IPR036188">
    <property type="entry name" value="FAD/NAD-bd_sf"/>
</dbReference>
<evidence type="ECO:0000313" key="2">
    <source>
        <dbReference type="Proteomes" id="UP001152795"/>
    </source>
</evidence>
<dbReference type="GO" id="GO:0016491">
    <property type="term" value="F:oxidoreductase activity"/>
    <property type="evidence" value="ECO:0007669"/>
    <property type="project" value="TreeGrafter"/>
</dbReference>
<dbReference type="AlphaFoldDB" id="A0A7D9DS31"/>
<name>A0A7D9DS31_PARCT</name>
<dbReference type="Gene3D" id="3.50.50.60">
    <property type="entry name" value="FAD/NAD(P)-binding domain"/>
    <property type="match status" value="1"/>
</dbReference>
<dbReference type="PANTHER" id="PTHR10742:SF410">
    <property type="entry name" value="LYSINE-SPECIFIC HISTONE DEMETHYLASE 2"/>
    <property type="match status" value="1"/>
</dbReference>
<dbReference type="Pfam" id="PF13450">
    <property type="entry name" value="NAD_binding_8"/>
    <property type="match status" value="1"/>
</dbReference>
<dbReference type="SUPFAM" id="SSF51905">
    <property type="entry name" value="FAD/NAD(P)-binding domain"/>
    <property type="match status" value="1"/>
</dbReference>
<organism evidence="1 2">
    <name type="scientific">Paramuricea clavata</name>
    <name type="common">Red gorgonian</name>
    <name type="synonym">Violescent sea-whip</name>
    <dbReference type="NCBI Taxonomy" id="317549"/>
    <lineage>
        <taxon>Eukaryota</taxon>
        <taxon>Metazoa</taxon>
        <taxon>Cnidaria</taxon>
        <taxon>Anthozoa</taxon>
        <taxon>Octocorallia</taxon>
        <taxon>Malacalcyonacea</taxon>
        <taxon>Plexauridae</taxon>
        <taxon>Paramuricea</taxon>
    </lineage>
</organism>
<comment type="caution">
    <text evidence="1">The sequence shown here is derived from an EMBL/GenBank/DDBJ whole genome shotgun (WGS) entry which is preliminary data.</text>
</comment>
<protein>
    <submittedName>
        <fullName evidence="1">Polyenoic fatty acid isomerase-like</fullName>
    </submittedName>
</protein>
<dbReference type="Gene3D" id="1.10.405.20">
    <property type="match status" value="1"/>
</dbReference>
<reference evidence="1" key="1">
    <citation type="submission" date="2020-04" db="EMBL/GenBank/DDBJ databases">
        <authorList>
            <person name="Alioto T."/>
            <person name="Alioto T."/>
            <person name="Gomez Garrido J."/>
        </authorList>
    </citation>
    <scope>NUCLEOTIDE SEQUENCE</scope>
    <source>
        <strain evidence="1">A484AB</strain>
    </source>
</reference>
<dbReference type="PRINTS" id="PR00419">
    <property type="entry name" value="ADXRDTASE"/>
</dbReference>
<dbReference type="OrthoDB" id="5046242at2759"/>
<keyword evidence="2" id="KW-1185">Reference proteome</keyword>
<evidence type="ECO:0000313" key="1">
    <source>
        <dbReference type="EMBL" id="CAB3991593.1"/>
    </source>
</evidence>
<dbReference type="Gene3D" id="3.30.70.1990">
    <property type="match status" value="1"/>
</dbReference>